<dbReference type="InterPro" id="IPR027417">
    <property type="entry name" value="P-loop_NTPase"/>
</dbReference>
<keyword evidence="1" id="KW-0677">Repeat</keyword>
<keyword evidence="5" id="KW-1185">Reference proteome</keyword>
<dbReference type="PANTHER" id="PTHR10039:SF17">
    <property type="entry name" value="FUNGAL STAND N-TERMINAL GOODBYE DOMAIN-CONTAINING PROTEIN-RELATED"/>
    <property type="match status" value="1"/>
</dbReference>
<name>A0A0D2FSZ2_9EURO</name>
<sequence>MATARQPQTAAALSPAEMELKSMWQEAEIEFSQLTRRSLRADREKRLEDVLAELDRKYRPPEDGGKDAGVKAKAKIRATIAQVLSCIQLLGGLAAEGASVVFGPATLCFNAISFLIDVPGKIASVYEGVGSLFEEISHFLVLFKIYGNYATLDPELRDGTHKLMMSMVRICGLSIKIIEGGVLHQIKIGAKVTFLNDDSGVRAELTKFKALIDKQSHITEAVTLQHVLSSDGKLVEVLNAQYENAEKLSNLEGNMNIVVADVTDRRMQVILSERVEQMATMLSMTRESAEEARKSMLNIKDGLLVGCGQWLLDDNDYKQWKNPTADTIPLLLLSGDAKTGKSSLLACIDEDMRRTTTDVATAYHTFTGRDVKGSKAKNKDELVSALKSMALQLASQYKPYAKEMAALKDGFKPPEVGKEKDPIEKLWWDKLHFSRYSQTKDEANFVLIFDGLDELSENNRVRFLRHIKTIRDEARSSARAVRQHMRIIATGTPKVFENSPFEILDISGRNLSDIKLYIEEELRTTEVFQGQHAEMLRLLEEVREILPDVARGSFSIVQQKLERIKEAVDSDAYLDDVQTILREDPADDLGKLAKKVLGDLNATLNAHEIAELSDLLHWCVFGFEPLTTDELKATIFLNSGKSSLQPFVRKLTKKYAKVLKVEGEQVWVEPEIARLFSLPESSSWGNESAPDLDNARITMTVSINQADLRSVQQFFWDLTERVGIGKFDFLTKSNNDSKGTIRTDRVQAHCHIAEQLLRLLNDEPHEKTNCLVPYALRELPSHLKEVYDSLNRVELETTQRRNIAKSLVDLLSDVQGIEKFWDTQDEVSSNWLEPEKAVIIQNWLTDSNTVGALQPRERRWVRDHTAPIEGKGGVFKPITLMVARRWLRDRAWWANEAYLWVHKYLGLQNSKEDQVPQEVPLSALVNAQDNDNGTSEPAIIPEPERSPEEDILNAAAWVQQALSLGDANLDALWYERIAETFSQNYEPASAKQQYEKAKELGGGWTIDEGWAVAVDQMSQIEDDPLRKKELQTLACERLETVLQHLKPTVQASEEAGDYERQDLVRNVKRLAQWQAGLECLDRALALYEEVLALEPSDHDTRGVLLKAVYAQRREAEARNMLVRMINQKERETSLDLFPDFLCYLAENELEYFSLEPLHIILFLGLTDEAFNNQVSEAIQTTIADARKRNATNTEGVLLLYQGVCLARSTSEESRIQEAIRCWDDCQTLYLPSRYDLASTRGLAARFVAQWFFHQARNPDISAEEREQNFQQLLRVNRPTTLWLNGFQPTAYLASYYVLQGQVEEARKLFREDMIAAFVILSDGDPDNDTFGYKTIANLLMHTGDDLNALTAWSMLGPDDVFRTPDQETASNKGSDSVKLEDLELRGDGDDTCIASAVEASVGDGDKPKSATDRNGPIVYSCDGYCGCNWWYASDIYVCRYCPDTQFTEDCVEKLRANKLERYICDPGHSWLHVPKWSDQDALAVGQGKVRVHGQLVDGKRVGGDIVEIQQWLDEIRDIWGLPTPERVVELEQPVK</sequence>
<dbReference type="Gene3D" id="3.40.50.300">
    <property type="entry name" value="P-loop containing nucleotide triphosphate hydrolases"/>
    <property type="match status" value="1"/>
</dbReference>
<dbReference type="Gene3D" id="1.25.40.10">
    <property type="entry name" value="Tetratricopeptide repeat domain"/>
    <property type="match status" value="1"/>
</dbReference>
<dbReference type="SUPFAM" id="SSF52540">
    <property type="entry name" value="P-loop containing nucleoside triphosphate hydrolases"/>
    <property type="match status" value="1"/>
</dbReference>
<dbReference type="SUPFAM" id="SSF48452">
    <property type="entry name" value="TPR-like"/>
    <property type="match status" value="1"/>
</dbReference>
<evidence type="ECO:0000256" key="1">
    <source>
        <dbReference type="ARBA" id="ARBA00022737"/>
    </source>
</evidence>
<reference evidence="4 5" key="1">
    <citation type="submission" date="2015-01" db="EMBL/GenBank/DDBJ databases">
        <title>The Genome Sequence of Capronia semiimmersa CBS27337.</title>
        <authorList>
            <consortium name="The Broad Institute Genomics Platform"/>
            <person name="Cuomo C."/>
            <person name="de Hoog S."/>
            <person name="Gorbushina A."/>
            <person name="Stielow B."/>
            <person name="Teixiera M."/>
            <person name="Abouelleil A."/>
            <person name="Chapman S.B."/>
            <person name="Priest M."/>
            <person name="Young S.K."/>
            <person name="Wortman J."/>
            <person name="Nusbaum C."/>
            <person name="Birren B."/>
        </authorList>
    </citation>
    <scope>NUCLEOTIDE SEQUENCE [LARGE SCALE GENOMIC DNA]</scope>
    <source>
        <strain evidence="4 5">CBS 27337</strain>
    </source>
</reference>
<protein>
    <submittedName>
        <fullName evidence="4">Uncharacterized protein</fullName>
    </submittedName>
</protein>
<proteinExistence type="predicted"/>
<dbReference type="Pfam" id="PF24883">
    <property type="entry name" value="NPHP3_N"/>
    <property type="match status" value="1"/>
</dbReference>
<dbReference type="InterPro" id="IPR031350">
    <property type="entry name" value="Goodbye_dom"/>
</dbReference>
<dbReference type="EMBL" id="KN846962">
    <property type="protein sequence ID" value="KIW63179.1"/>
    <property type="molecule type" value="Genomic_DNA"/>
</dbReference>
<evidence type="ECO:0000259" key="2">
    <source>
        <dbReference type="Pfam" id="PF17109"/>
    </source>
</evidence>
<feature type="domain" description="Fungal STAND N-terminal Goodbye" evidence="2">
    <location>
        <begin position="24"/>
        <end position="146"/>
    </location>
</feature>
<organism evidence="4 5">
    <name type="scientific">Phialophora macrospora</name>
    <dbReference type="NCBI Taxonomy" id="1851006"/>
    <lineage>
        <taxon>Eukaryota</taxon>
        <taxon>Fungi</taxon>
        <taxon>Dikarya</taxon>
        <taxon>Ascomycota</taxon>
        <taxon>Pezizomycotina</taxon>
        <taxon>Eurotiomycetes</taxon>
        <taxon>Chaetothyriomycetidae</taxon>
        <taxon>Chaetothyriales</taxon>
        <taxon>Herpotrichiellaceae</taxon>
        <taxon>Phialophora</taxon>
    </lineage>
</organism>
<evidence type="ECO:0000259" key="3">
    <source>
        <dbReference type="Pfam" id="PF24883"/>
    </source>
</evidence>
<dbReference type="Pfam" id="PF17109">
    <property type="entry name" value="Goodbye"/>
    <property type="match status" value="1"/>
</dbReference>
<dbReference type="HOGENOM" id="CLU_001466_3_0_1"/>
<dbReference type="PANTHER" id="PTHR10039">
    <property type="entry name" value="AMELOGENIN"/>
    <property type="match status" value="1"/>
</dbReference>
<evidence type="ECO:0000313" key="5">
    <source>
        <dbReference type="Proteomes" id="UP000054266"/>
    </source>
</evidence>
<accession>A0A0D2FSZ2</accession>
<dbReference type="InterPro" id="IPR011990">
    <property type="entry name" value="TPR-like_helical_dom_sf"/>
</dbReference>
<feature type="domain" description="Nephrocystin 3-like N-terminal" evidence="3">
    <location>
        <begin position="306"/>
        <end position="477"/>
    </location>
</feature>
<gene>
    <name evidence="4" type="ORF">PV04_10045</name>
</gene>
<dbReference type="Proteomes" id="UP000054266">
    <property type="component" value="Unassembled WGS sequence"/>
</dbReference>
<evidence type="ECO:0000313" key="4">
    <source>
        <dbReference type="EMBL" id="KIW63179.1"/>
    </source>
</evidence>
<dbReference type="InterPro" id="IPR056884">
    <property type="entry name" value="NPHP3-like_N"/>
</dbReference>